<keyword evidence="7 11" id="KW-0175">Coiled coil</keyword>
<feature type="compositionally biased region" description="Polar residues" evidence="12">
    <location>
        <begin position="1018"/>
        <end position="1032"/>
    </location>
</feature>
<dbReference type="GO" id="GO:0005524">
    <property type="term" value="F:ATP binding"/>
    <property type="evidence" value="ECO:0007669"/>
    <property type="project" value="InterPro"/>
</dbReference>
<feature type="region of interest" description="Disordered" evidence="12">
    <location>
        <begin position="896"/>
        <end position="929"/>
    </location>
</feature>
<evidence type="ECO:0000256" key="5">
    <source>
        <dbReference type="ARBA" id="ARBA00022618"/>
    </source>
</evidence>
<evidence type="ECO:0000256" key="10">
    <source>
        <dbReference type="PIRNR" id="PIRNR005719"/>
    </source>
</evidence>
<sequence>MGHSNPSPLSLDLMAGKSNLMDAISFVLGEKTSNLRVKRLSELIHGAPIGKPASNRASVTAVYTEDDGKETSFSRIILGASSEHRIDNKVVSLHQYTEALEKIGILIKARNFLVFQGAVVSIAMKNPKERTVLFEEISNSGELKGEYDKRKQEMMKAEEDTQFNYQKKKGIAAERKEAKLEKEEAERYSKLKEDLVQKQLEYQLFRLYYNEKDISRHSEELGEHNDELKRAMDKREGVEEEIKGKKKELGQLTRELAGIEKEMREKEVDLNKKKPLFIKAKEKTSHMNKKLEAGKKSLKNAKKTHESHLGDIKELEGELEAIDKKKVEFEERIEEESQSQGRDLELEESQVEEYHRLKKEASVKAAQLLQEFEKLNRDQKSDQDRMDSEKNRKQELLAKIKQKEHEMDENKKRLDKLSDYIKTSEQAINEQIQLKEQLEEEVLGADQRIHKINAELESIVEQLGEAKLDKHENTRYQKKRELIDNLKRLFTGVYGRLIDLCEPSQKKYQIAVTKVLVISINELHEHEQRAISKYLKFMIEDIRDPRGVKLVIDVIRYEPAKVKKALQYACGNALVCETVEDARKIAFGGHERHKAVALDGTMFQKSGIISGGASDLKAKARRWDEKSLNNLKQRKLSLTEELKEQQKKKRKESDLNNIRSQINGLETRLKYSMSDRDNTQKKILTNNQKIISKLNQDLEAFDPKISAIEEQITQRAELITEKKGEMNNVEDELFTDFCSQINVQNIRQYEEKELRAQQERAKRRLEFENQRSKLVNQLEYERSRDTEANVKKWTKQVSNDEKELEKLKKEEAKQMKLIDEESESMTKLKFSKTTKKSQIDDKNAEVEEIRKQLMTCNKEITAIQKHITATETKLEQKKADRHSLLKACKMDDIKVPMKRGSMDDISEEGEGSSQRESGDTGESLSSQGTKSMYARESLIVINYKKLNQDLKDLDRVGEIKEAGDNLSSEVSSMQATLQRIAAPNMKAMEKLDGVKERFQSTAVDFDAARKRRREPSSPLKSSAKSDLKGSTTVLSTSPTELMIFTRKEALGLAKGDHCQLQHFTALSRNQSAQAFLGPENPEEPYLDGINYNCVAPGKRFRPMDNLSGGEKTVAALALLFAIHSYRPAPFFVLDEIDAALDNTNIGKVAEYIQEQSQGHFQCIVISLKEEFYNHADALIGIYPEQGECVVSKVLTLDLTQYAENPLVTSPTIAAR</sequence>
<dbReference type="Pfam" id="PF06470">
    <property type="entry name" value="SMC_hinge"/>
    <property type="match status" value="1"/>
</dbReference>
<evidence type="ECO:0000256" key="7">
    <source>
        <dbReference type="ARBA" id="ARBA00023054"/>
    </source>
</evidence>
<organism evidence="14 15">
    <name type="scientific">Stichopus japonicus</name>
    <name type="common">Sea cucumber</name>
    <dbReference type="NCBI Taxonomy" id="307972"/>
    <lineage>
        <taxon>Eukaryota</taxon>
        <taxon>Metazoa</taxon>
        <taxon>Echinodermata</taxon>
        <taxon>Eleutherozoa</taxon>
        <taxon>Echinozoa</taxon>
        <taxon>Holothuroidea</taxon>
        <taxon>Aspidochirotacea</taxon>
        <taxon>Aspidochirotida</taxon>
        <taxon>Stichopodidae</taxon>
        <taxon>Apostichopus</taxon>
    </lineage>
</organism>
<comment type="subcellular location">
    <subcellularLocation>
        <location evidence="2">Chromosome</location>
    </subcellularLocation>
    <subcellularLocation>
        <location evidence="1 10">Nucleus</location>
    </subcellularLocation>
</comment>
<dbReference type="PANTHER" id="PTHR18937:SF12">
    <property type="entry name" value="STRUCTURAL MAINTENANCE OF CHROMOSOMES PROTEIN"/>
    <property type="match status" value="1"/>
</dbReference>
<feature type="region of interest" description="Disordered" evidence="12">
    <location>
        <begin position="1005"/>
        <end position="1032"/>
    </location>
</feature>
<dbReference type="EMBL" id="MRZV01000907">
    <property type="protein sequence ID" value="PIK42747.1"/>
    <property type="molecule type" value="Genomic_DNA"/>
</dbReference>
<reference evidence="14 15" key="1">
    <citation type="journal article" date="2017" name="PLoS Biol.">
        <title>The sea cucumber genome provides insights into morphological evolution and visceral regeneration.</title>
        <authorList>
            <person name="Zhang X."/>
            <person name="Sun L."/>
            <person name="Yuan J."/>
            <person name="Sun Y."/>
            <person name="Gao Y."/>
            <person name="Zhang L."/>
            <person name="Li S."/>
            <person name="Dai H."/>
            <person name="Hamel J.F."/>
            <person name="Liu C."/>
            <person name="Yu Y."/>
            <person name="Liu S."/>
            <person name="Lin W."/>
            <person name="Guo K."/>
            <person name="Jin S."/>
            <person name="Xu P."/>
            <person name="Storey K.B."/>
            <person name="Huan P."/>
            <person name="Zhang T."/>
            <person name="Zhou Y."/>
            <person name="Zhang J."/>
            <person name="Lin C."/>
            <person name="Li X."/>
            <person name="Xing L."/>
            <person name="Huo D."/>
            <person name="Sun M."/>
            <person name="Wang L."/>
            <person name="Mercier A."/>
            <person name="Li F."/>
            <person name="Yang H."/>
            <person name="Xiang J."/>
        </authorList>
    </citation>
    <scope>NUCLEOTIDE SEQUENCE [LARGE SCALE GENOMIC DNA]</scope>
    <source>
        <strain evidence="14">Shaxun</strain>
        <tissue evidence="14">Muscle</tissue>
    </source>
</reference>
<dbReference type="Pfam" id="PF02463">
    <property type="entry name" value="SMC_N"/>
    <property type="match status" value="1"/>
</dbReference>
<feature type="compositionally biased region" description="Polar residues" evidence="12">
    <location>
        <begin position="920"/>
        <end position="929"/>
    </location>
</feature>
<feature type="region of interest" description="Disordered" evidence="12">
    <location>
        <begin position="374"/>
        <end position="393"/>
    </location>
</feature>
<dbReference type="GO" id="GO:0007062">
    <property type="term" value="P:sister chromatid cohesion"/>
    <property type="evidence" value="ECO:0007669"/>
    <property type="project" value="InterPro"/>
</dbReference>
<gene>
    <name evidence="14" type="ORF">BSL78_20395</name>
</gene>
<dbReference type="GO" id="GO:0016887">
    <property type="term" value="F:ATP hydrolysis activity"/>
    <property type="evidence" value="ECO:0007669"/>
    <property type="project" value="InterPro"/>
</dbReference>
<dbReference type="SUPFAM" id="SSF75553">
    <property type="entry name" value="Smc hinge domain"/>
    <property type="match status" value="1"/>
</dbReference>
<evidence type="ECO:0000259" key="13">
    <source>
        <dbReference type="SMART" id="SM00968"/>
    </source>
</evidence>
<evidence type="ECO:0000256" key="12">
    <source>
        <dbReference type="SAM" id="MobiDB-lite"/>
    </source>
</evidence>
<dbReference type="InterPro" id="IPR010935">
    <property type="entry name" value="SMC_hinge"/>
</dbReference>
<feature type="compositionally biased region" description="Basic and acidic residues" evidence="12">
    <location>
        <begin position="281"/>
        <end position="295"/>
    </location>
</feature>
<dbReference type="Proteomes" id="UP000230750">
    <property type="component" value="Unassembled WGS sequence"/>
</dbReference>
<evidence type="ECO:0000256" key="11">
    <source>
        <dbReference type="SAM" id="Coils"/>
    </source>
</evidence>
<dbReference type="SUPFAM" id="SSF52540">
    <property type="entry name" value="P-loop containing nucleoside triphosphate hydrolases"/>
    <property type="match status" value="1"/>
</dbReference>
<feature type="coiled-coil region" evidence="11">
    <location>
        <begin position="628"/>
        <end position="668"/>
    </location>
</feature>
<dbReference type="Gene3D" id="3.40.50.300">
    <property type="entry name" value="P-loop containing nucleotide triphosphate hydrolases"/>
    <property type="match status" value="2"/>
</dbReference>
<keyword evidence="9" id="KW-0131">Cell cycle</keyword>
<feature type="coiled-coil region" evidence="11">
    <location>
        <begin position="168"/>
        <end position="269"/>
    </location>
</feature>
<dbReference type="SMART" id="SM00968">
    <property type="entry name" value="SMC_hinge"/>
    <property type="match status" value="1"/>
</dbReference>
<protein>
    <recommendedName>
        <fullName evidence="10">Structural maintenance of chromosomes protein</fullName>
    </recommendedName>
</protein>
<feature type="domain" description="SMC hinge" evidence="13">
    <location>
        <begin position="491"/>
        <end position="586"/>
    </location>
</feature>
<keyword evidence="6" id="KW-0498">Mitosis</keyword>
<evidence type="ECO:0000256" key="8">
    <source>
        <dbReference type="ARBA" id="ARBA00023242"/>
    </source>
</evidence>
<evidence type="ECO:0000256" key="3">
    <source>
        <dbReference type="ARBA" id="ARBA00005597"/>
    </source>
</evidence>
<keyword evidence="4" id="KW-0158">Chromosome</keyword>
<dbReference type="GO" id="GO:0005634">
    <property type="term" value="C:nucleus"/>
    <property type="evidence" value="ECO:0007669"/>
    <property type="project" value="UniProtKB-SubCell"/>
</dbReference>
<comment type="caution">
    <text evidence="14">The sequence shown here is derived from an EMBL/GenBank/DDBJ whole genome shotgun (WGS) entry which is preliminary data.</text>
</comment>
<feature type="coiled-coil region" evidence="11">
    <location>
        <begin position="751"/>
        <end position="859"/>
    </location>
</feature>
<dbReference type="Gene3D" id="3.30.70.1620">
    <property type="match status" value="1"/>
</dbReference>
<feature type="region of interest" description="Disordered" evidence="12">
    <location>
        <begin position="281"/>
        <end position="309"/>
    </location>
</feature>
<dbReference type="GO" id="GO:0003677">
    <property type="term" value="F:DNA binding"/>
    <property type="evidence" value="ECO:0007669"/>
    <property type="project" value="TreeGrafter"/>
</dbReference>
<dbReference type="PIRSF" id="PIRSF005719">
    <property type="entry name" value="SMC"/>
    <property type="match status" value="1"/>
</dbReference>
<dbReference type="InterPro" id="IPR003395">
    <property type="entry name" value="RecF/RecN/SMC_N"/>
</dbReference>
<dbReference type="OrthoDB" id="413649at2759"/>
<dbReference type="PANTHER" id="PTHR18937">
    <property type="entry name" value="STRUCTURAL MAINTENANCE OF CHROMOSOMES SMC FAMILY MEMBER"/>
    <property type="match status" value="1"/>
</dbReference>
<dbReference type="GO" id="GO:0051301">
    <property type="term" value="P:cell division"/>
    <property type="evidence" value="ECO:0007669"/>
    <property type="project" value="UniProtKB-KW"/>
</dbReference>
<proteinExistence type="inferred from homology"/>
<name>A0A2G8K413_STIJA</name>
<evidence type="ECO:0000256" key="1">
    <source>
        <dbReference type="ARBA" id="ARBA00004123"/>
    </source>
</evidence>
<dbReference type="InterPro" id="IPR036277">
    <property type="entry name" value="SMC_hinge_sf"/>
</dbReference>
<comment type="similarity">
    <text evidence="3">Belongs to the SMC family. SMC1 subfamily.</text>
</comment>
<dbReference type="CDD" id="cd03275">
    <property type="entry name" value="ABC_SMC1_euk"/>
    <property type="match status" value="1"/>
</dbReference>
<dbReference type="AlphaFoldDB" id="A0A2G8K413"/>
<dbReference type="InterPro" id="IPR024704">
    <property type="entry name" value="SMC"/>
</dbReference>
<evidence type="ECO:0000256" key="9">
    <source>
        <dbReference type="ARBA" id="ARBA00023306"/>
    </source>
</evidence>
<dbReference type="STRING" id="307972.A0A2G8K413"/>
<keyword evidence="5" id="KW-0132">Cell division</keyword>
<dbReference type="Gene3D" id="1.20.1060.20">
    <property type="match status" value="1"/>
</dbReference>
<accession>A0A2G8K413</accession>
<dbReference type="GO" id="GO:0008278">
    <property type="term" value="C:cohesin complex"/>
    <property type="evidence" value="ECO:0007669"/>
    <property type="project" value="InterPro"/>
</dbReference>
<evidence type="ECO:0000313" key="14">
    <source>
        <dbReference type="EMBL" id="PIK42747.1"/>
    </source>
</evidence>
<keyword evidence="8 10" id="KW-0539">Nucleus</keyword>
<keyword evidence="15" id="KW-1185">Reference proteome</keyword>
<evidence type="ECO:0000256" key="2">
    <source>
        <dbReference type="ARBA" id="ARBA00004286"/>
    </source>
</evidence>
<evidence type="ECO:0000256" key="6">
    <source>
        <dbReference type="ARBA" id="ARBA00022776"/>
    </source>
</evidence>
<dbReference type="InterPro" id="IPR027417">
    <property type="entry name" value="P-loop_NTPase"/>
</dbReference>
<evidence type="ECO:0000256" key="4">
    <source>
        <dbReference type="ARBA" id="ARBA00022454"/>
    </source>
</evidence>
<evidence type="ECO:0000313" key="15">
    <source>
        <dbReference type="Proteomes" id="UP000230750"/>
    </source>
</evidence>
<dbReference type="InterPro" id="IPR028468">
    <property type="entry name" value="Smc1_ABC"/>
</dbReference>